<evidence type="ECO:0000313" key="2">
    <source>
        <dbReference type="EMBL" id="KIW25623.1"/>
    </source>
</evidence>
<evidence type="ECO:0008006" key="4">
    <source>
        <dbReference type="Google" id="ProtNLM"/>
    </source>
</evidence>
<protein>
    <recommendedName>
        <fullName evidence="4">Phospholipase D-like domain-containing protein</fullName>
    </recommendedName>
</protein>
<dbReference type="HOGENOM" id="CLU_1156272_0_0_1"/>
<dbReference type="EMBL" id="KN847044">
    <property type="protein sequence ID" value="KIW25623.1"/>
    <property type="molecule type" value="Genomic_DNA"/>
</dbReference>
<keyword evidence="3" id="KW-1185">Reference proteome</keyword>
<reference evidence="2 3" key="1">
    <citation type="submission" date="2015-01" db="EMBL/GenBank/DDBJ databases">
        <title>The Genome Sequence of Cladophialophora immunda CBS83496.</title>
        <authorList>
            <consortium name="The Broad Institute Genomics Platform"/>
            <person name="Cuomo C."/>
            <person name="de Hoog S."/>
            <person name="Gorbushina A."/>
            <person name="Stielow B."/>
            <person name="Teixiera M."/>
            <person name="Abouelleil A."/>
            <person name="Chapman S.B."/>
            <person name="Priest M."/>
            <person name="Young S.K."/>
            <person name="Wortman J."/>
            <person name="Nusbaum C."/>
            <person name="Birren B."/>
        </authorList>
    </citation>
    <scope>NUCLEOTIDE SEQUENCE [LARGE SCALE GENOMIC DNA]</scope>
    <source>
        <strain evidence="2 3">CBS 83496</strain>
    </source>
</reference>
<sequence length="240" mass="27722">MPQKSRQRRLTKPRKERRRRQIPSESRSTPHVLPGSPTQDFDAESQLLEPAPQLQTIKAALEIQMRNPRLAQLDISCWCIKDDGVDQILHLFEALRPRRVKVRIITNFFDGKSHVDAIRRVKQSSDHVRIKLMDSEESALCFPPWGWMFHDGAGSCYESVLGFNSGIEECGLLTTTGDKEDGAARHVMEFNRFWDQQDESLETKLHEYTEATHARWVLMEEDDRAIFGNGVERPVTFFLS</sequence>
<dbReference type="AlphaFoldDB" id="A0A0D2C341"/>
<feature type="region of interest" description="Disordered" evidence="1">
    <location>
        <begin position="1"/>
        <end position="42"/>
    </location>
</feature>
<name>A0A0D2C341_9EURO</name>
<evidence type="ECO:0000313" key="3">
    <source>
        <dbReference type="Proteomes" id="UP000054466"/>
    </source>
</evidence>
<gene>
    <name evidence="2" type="ORF">PV07_08789</name>
</gene>
<dbReference type="GeneID" id="27347983"/>
<feature type="compositionally biased region" description="Basic residues" evidence="1">
    <location>
        <begin position="1"/>
        <end position="21"/>
    </location>
</feature>
<dbReference type="RefSeq" id="XP_016245839.1">
    <property type="nucleotide sequence ID" value="XM_016395983.1"/>
</dbReference>
<organism evidence="2 3">
    <name type="scientific">Cladophialophora immunda</name>
    <dbReference type="NCBI Taxonomy" id="569365"/>
    <lineage>
        <taxon>Eukaryota</taxon>
        <taxon>Fungi</taxon>
        <taxon>Dikarya</taxon>
        <taxon>Ascomycota</taxon>
        <taxon>Pezizomycotina</taxon>
        <taxon>Eurotiomycetes</taxon>
        <taxon>Chaetothyriomycetidae</taxon>
        <taxon>Chaetothyriales</taxon>
        <taxon>Herpotrichiellaceae</taxon>
        <taxon>Cladophialophora</taxon>
    </lineage>
</organism>
<evidence type="ECO:0000256" key="1">
    <source>
        <dbReference type="SAM" id="MobiDB-lite"/>
    </source>
</evidence>
<dbReference type="Proteomes" id="UP000054466">
    <property type="component" value="Unassembled WGS sequence"/>
</dbReference>
<dbReference type="VEuPathDB" id="FungiDB:PV07_08789"/>
<proteinExistence type="predicted"/>
<accession>A0A0D2C341</accession>